<organism evidence="1 2">
    <name type="scientific">Albula glossodonta</name>
    <name type="common">roundjaw bonefish</name>
    <dbReference type="NCBI Taxonomy" id="121402"/>
    <lineage>
        <taxon>Eukaryota</taxon>
        <taxon>Metazoa</taxon>
        <taxon>Chordata</taxon>
        <taxon>Craniata</taxon>
        <taxon>Vertebrata</taxon>
        <taxon>Euteleostomi</taxon>
        <taxon>Actinopterygii</taxon>
        <taxon>Neopterygii</taxon>
        <taxon>Teleostei</taxon>
        <taxon>Albuliformes</taxon>
        <taxon>Albulidae</taxon>
        <taxon>Albula</taxon>
    </lineage>
</organism>
<name>A0A8T2NL84_9TELE</name>
<dbReference type="OrthoDB" id="1630758at2759"/>
<evidence type="ECO:0000313" key="1">
    <source>
        <dbReference type="EMBL" id="KAG9341135.1"/>
    </source>
</evidence>
<sequence length="241" mass="27332">MASPWAAQELAVIRAARSTHSVLLCSPQQMLMRQQNRIEERVQDIEGQLYKLESDKQLVEVVSQRSCLMAHSGSLCVNAPPNSGIRSFLTMPGFWNASQQSSAAKLAQRDPGREGFCPCLIVQEQLLCMTGHLLPEVQLTPPTHWLCSQLVDCRDKVQHLKEEVRTQYQRMHQLLEEDLSRSLEVLDKAHSSFCRDNSAQALQLNERRQDAKKLLSSVQVVFDKTEDINFMKVPNPHTLGQ</sequence>
<dbReference type="AlphaFoldDB" id="A0A8T2NL84"/>
<comment type="caution">
    <text evidence="1">The sequence shown here is derived from an EMBL/GenBank/DDBJ whole genome shotgun (WGS) entry which is preliminary data.</text>
</comment>
<reference evidence="1" key="1">
    <citation type="thesis" date="2021" institute="BYU ScholarsArchive" country="Provo, UT, USA">
        <title>Applications of and Algorithms for Genome Assembly and Genomic Analyses with an Emphasis on Marine Teleosts.</title>
        <authorList>
            <person name="Pickett B.D."/>
        </authorList>
    </citation>
    <scope>NUCLEOTIDE SEQUENCE</scope>
    <source>
        <strain evidence="1">HI-2016</strain>
    </source>
</reference>
<protein>
    <submittedName>
        <fullName evidence="1">Uncharacterized protein</fullName>
    </submittedName>
</protein>
<proteinExistence type="predicted"/>
<keyword evidence="2" id="KW-1185">Reference proteome</keyword>
<gene>
    <name evidence="1" type="ORF">JZ751_019889</name>
</gene>
<dbReference type="EMBL" id="JAFBMS010000038">
    <property type="protein sequence ID" value="KAG9341135.1"/>
    <property type="molecule type" value="Genomic_DNA"/>
</dbReference>
<accession>A0A8T2NL84</accession>
<evidence type="ECO:0000313" key="2">
    <source>
        <dbReference type="Proteomes" id="UP000824540"/>
    </source>
</evidence>
<dbReference type="Proteomes" id="UP000824540">
    <property type="component" value="Unassembled WGS sequence"/>
</dbReference>